<dbReference type="SMART" id="SM00065">
    <property type="entry name" value="GAF"/>
    <property type="match status" value="1"/>
</dbReference>
<dbReference type="EMBL" id="CP060713">
    <property type="protein sequence ID" value="QNN54111.1"/>
    <property type="molecule type" value="Genomic_DNA"/>
</dbReference>
<organism evidence="2 3">
    <name type="scientific">Nocardioides mesophilus</name>
    <dbReference type="NCBI Taxonomy" id="433659"/>
    <lineage>
        <taxon>Bacteria</taxon>
        <taxon>Bacillati</taxon>
        <taxon>Actinomycetota</taxon>
        <taxon>Actinomycetes</taxon>
        <taxon>Propionibacteriales</taxon>
        <taxon>Nocardioidaceae</taxon>
        <taxon>Nocardioides</taxon>
    </lineage>
</organism>
<dbReference type="AlphaFoldDB" id="A0A7G9RET6"/>
<dbReference type="RefSeq" id="WP_187579951.1">
    <property type="nucleotide sequence ID" value="NZ_CP060713.1"/>
</dbReference>
<accession>A0A7G9RET6</accession>
<dbReference type="Proteomes" id="UP000515947">
    <property type="component" value="Chromosome"/>
</dbReference>
<feature type="domain" description="GAF" evidence="1">
    <location>
        <begin position="22"/>
        <end position="180"/>
    </location>
</feature>
<proteinExistence type="predicted"/>
<evidence type="ECO:0000313" key="2">
    <source>
        <dbReference type="EMBL" id="QNN54111.1"/>
    </source>
</evidence>
<protein>
    <submittedName>
        <fullName evidence="2">GAF domain-containing protein</fullName>
    </submittedName>
</protein>
<name>A0A7G9RET6_9ACTN</name>
<sequence length="183" mass="19715">MEGASAARLWLVNRVDRRLRDGLRDLLDVLVEELAVVTADAVALRGLSADGRRLVPLAAHHPDVEVQAALLAAMEETTEVGSSGIWQRVMAERTPQRWELAAGDPPPETPATRLGFLAQYPIRAVLAAPMIARGQLLGGVIVIRLVNDRPFSEDDEALVCAFADRAALGVDCLRTLGGFEAES</sequence>
<dbReference type="InterPro" id="IPR029016">
    <property type="entry name" value="GAF-like_dom_sf"/>
</dbReference>
<gene>
    <name evidence="2" type="ORF">H9L09_06990</name>
</gene>
<dbReference type="KEGG" id="nmes:H9L09_06990"/>
<dbReference type="SUPFAM" id="SSF55781">
    <property type="entry name" value="GAF domain-like"/>
    <property type="match status" value="1"/>
</dbReference>
<evidence type="ECO:0000313" key="3">
    <source>
        <dbReference type="Proteomes" id="UP000515947"/>
    </source>
</evidence>
<dbReference type="InterPro" id="IPR003018">
    <property type="entry name" value="GAF"/>
</dbReference>
<reference evidence="2 3" key="1">
    <citation type="submission" date="2020-08" db="EMBL/GenBank/DDBJ databases">
        <title>Genome sequence of Nocardioides mesophilus KACC 16243T.</title>
        <authorList>
            <person name="Hyun D.-W."/>
            <person name="Bae J.-W."/>
        </authorList>
    </citation>
    <scope>NUCLEOTIDE SEQUENCE [LARGE SCALE GENOMIC DNA]</scope>
    <source>
        <strain evidence="2 3">KACC 16243</strain>
    </source>
</reference>
<evidence type="ECO:0000259" key="1">
    <source>
        <dbReference type="SMART" id="SM00065"/>
    </source>
</evidence>
<keyword evidence="3" id="KW-1185">Reference proteome</keyword>
<dbReference type="Gene3D" id="3.30.450.40">
    <property type="match status" value="1"/>
</dbReference>
<dbReference type="Pfam" id="PF01590">
    <property type="entry name" value="GAF"/>
    <property type="match status" value="1"/>
</dbReference>